<name>A0A835V1T5_VANPL</name>
<dbReference type="EMBL" id="JADCNL010000004">
    <property type="protein sequence ID" value="KAG0484179.1"/>
    <property type="molecule type" value="Genomic_DNA"/>
</dbReference>
<dbReference type="InterPro" id="IPR004158">
    <property type="entry name" value="DUF247_pln"/>
</dbReference>
<keyword evidence="1" id="KW-0812">Transmembrane</keyword>
<feature type="transmembrane region" description="Helical" evidence="1">
    <location>
        <begin position="428"/>
        <end position="452"/>
    </location>
</feature>
<organism evidence="2 3">
    <name type="scientific">Vanilla planifolia</name>
    <name type="common">Vanilla</name>
    <dbReference type="NCBI Taxonomy" id="51239"/>
    <lineage>
        <taxon>Eukaryota</taxon>
        <taxon>Viridiplantae</taxon>
        <taxon>Streptophyta</taxon>
        <taxon>Embryophyta</taxon>
        <taxon>Tracheophyta</taxon>
        <taxon>Spermatophyta</taxon>
        <taxon>Magnoliopsida</taxon>
        <taxon>Liliopsida</taxon>
        <taxon>Asparagales</taxon>
        <taxon>Orchidaceae</taxon>
        <taxon>Vanilloideae</taxon>
        <taxon>Vanilleae</taxon>
        <taxon>Vanilla</taxon>
    </lineage>
</organism>
<evidence type="ECO:0000313" key="3">
    <source>
        <dbReference type="Proteomes" id="UP000636800"/>
    </source>
</evidence>
<accession>A0A835V1T5</accession>
<comment type="caution">
    <text evidence="2">The sequence shown here is derived from an EMBL/GenBank/DDBJ whole genome shotgun (WGS) entry which is preliminary data.</text>
</comment>
<dbReference type="PANTHER" id="PTHR31170">
    <property type="entry name" value="BNAC04G53230D PROTEIN"/>
    <property type="match status" value="1"/>
</dbReference>
<proteinExistence type="predicted"/>
<reference evidence="2 3" key="1">
    <citation type="journal article" date="2020" name="Nat. Food">
        <title>A phased Vanilla planifolia genome enables genetic improvement of flavour and production.</title>
        <authorList>
            <person name="Hasing T."/>
            <person name="Tang H."/>
            <person name="Brym M."/>
            <person name="Khazi F."/>
            <person name="Huang T."/>
            <person name="Chambers A.H."/>
        </authorList>
    </citation>
    <scope>NUCLEOTIDE SEQUENCE [LARGE SCALE GENOMIC DNA]</scope>
    <source>
        <tissue evidence="2">Leaf</tissue>
    </source>
</reference>
<keyword evidence="3" id="KW-1185">Reference proteome</keyword>
<keyword evidence="1" id="KW-0472">Membrane</keyword>
<dbReference type="Pfam" id="PF03140">
    <property type="entry name" value="DUF247"/>
    <property type="match status" value="1"/>
</dbReference>
<sequence>MKMNERSSPVDIEKERSWVIDIENKLAATYAAKPYEEEERWKNPSIFRLPPFIRKMKQEVFTPQVVALGPYHHHNPQLTPLEPHKERAFHSFLRSAGKPLGDFVSAMDKVVQQLQDSYYELEAEWKNQDKFLKLMITDGCFMLEVMRLNPEYCQKYAQSDPFFGSHALQHKVPYIRRDMMILENQVPLLVLQKLVCVEKDVSDEAAETEVTKLILGFLSPKMYMEVMNELSSHVHSLHGLHGLHALDLYRRSILFVPARLKDPPTTRGPPPTSSMLMRSAMELNEAGITFKLSTSPAFTAIKFDSRRGILTLPQITVDDSTEFEILNMVALEHLHAASGSEVSSYVVFMDALLDSGKDVQLLHRHGVIHNGLGSDKDVAKLFSSMGREVIVSHGGSLGWVQLQAENYCRRSWNRWRALLMHQYFRNPWSSISVFAATLIILLTIVSTIFSILQWKRE</sequence>
<dbReference type="PANTHER" id="PTHR31170:SF18">
    <property type="entry name" value="(WILD MALAYSIAN BANANA) HYPOTHETICAL PROTEIN"/>
    <property type="match status" value="1"/>
</dbReference>
<evidence type="ECO:0000313" key="2">
    <source>
        <dbReference type="EMBL" id="KAG0484179.1"/>
    </source>
</evidence>
<protein>
    <submittedName>
        <fullName evidence="2">Uncharacterized protein</fullName>
    </submittedName>
</protein>
<keyword evidence="1" id="KW-1133">Transmembrane helix</keyword>
<dbReference type="AlphaFoldDB" id="A0A835V1T5"/>
<evidence type="ECO:0000256" key="1">
    <source>
        <dbReference type="SAM" id="Phobius"/>
    </source>
</evidence>
<gene>
    <name evidence="2" type="ORF">HPP92_008258</name>
</gene>
<dbReference type="Proteomes" id="UP000636800">
    <property type="component" value="Unassembled WGS sequence"/>
</dbReference>